<dbReference type="EMBL" id="CP002831">
    <property type="protein sequence ID" value="AFC26372.1"/>
    <property type="molecule type" value="Genomic_DNA"/>
</dbReference>
<reference evidence="3 4" key="1">
    <citation type="journal article" date="2012" name="Stand. Genomic Sci.">
        <title>Complete genome sequencing and analysis of Saprospira grandis str. Lewin, a predatory marine bacterium.</title>
        <authorList>
            <person name="Saw J.H."/>
            <person name="Yuryev A."/>
            <person name="Kanbe M."/>
            <person name="Hou S."/>
            <person name="Young A.G."/>
            <person name="Aizawa S."/>
            <person name="Alam M."/>
        </authorList>
    </citation>
    <scope>NUCLEOTIDE SEQUENCE [LARGE SCALE GENOMIC DNA]</scope>
    <source>
        <strain evidence="3 4">Lewin</strain>
    </source>
</reference>
<dbReference type="AlphaFoldDB" id="H6L6U2"/>
<evidence type="ECO:0000313" key="3">
    <source>
        <dbReference type="EMBL" id="AFC26372.1"/>
    </source>
</evidence>
<dbReference type="InterPro" id="IPR051932">
    <property type="entry name" value="Bact_StressResp_Reg"/>
</dbReference>
<accession>H6L6U2</accession>
<proteinExistence type="predicted"/>
<dbReference type="HOGENOM" id="CLU_026775_0_0_10"/>
<dbReference type="OrthoDB" id="9800154at2"/>
<evidence type="ECO:0000256" key="1">
    <source>
        <dbReference type="ARBA" id="ARBA00022553"/>
    </source>
</evidence>
<dbReference type="InterPro" id="IPR036513">
    <property type="entry name" value="STAS_dom_sf"/>
</dbReference>
<dbReference type="CDD" id="cd07041">
    <property type="entry name" value="STAS_RsbR_RsbS_like"/>
    <property type="match status" value="1"/>
</dbReference>
<dbReference type="SUPFAM" id="SSF52091">
    <property type="entry name" value="SpoIIaa-like"/>
    <property type="match status" value="1"/>
</dbReference>
<dbReference type="STRING" id="984262.SGRA_3651"/>
<name>H6L6U2_SAPGL</name>
<dbReference type="PANTHER" id="PTHR33745:SF3">
    <property type="entry name" value="RSBT CO-ANTAGONIST PROTEIN RSBRC"/>
    <property type="match status" value="1"/>
</dbReference>
<organism evidence="3 4">
    <name type="scientific">Saprospira grandis (strain Lewin)</name>
    <dbReference type="NCBI Taxonomy" id="984262"/>
    <lineage>
        <taxon>Bacteria</taxon>
        <taxon>Pseudomonadati</taxon>
        <taxon>Bacteroidota</taxon>
        <taxon>Saprospiria</taxon>
        <taxon>Saprospirales</taxon>
        <taxon>Saprospiraceae</taxon>
        <taxon>Saprospira</taxon>
    </lineage>
</organism>
<dbReference type="PANTHER" id="PTHR33745">
    <property type="entry name" value="RSBT ANTAGONIST PROTEIN RSBS-RELATED"/>
    <property type="match status" value="1"/>
</dbReference>
<dbReference type="KEGG" id="sgn:SGRA_3651"/>
<keyword evidence="1" id="KW-0597">Phosphoprotein</keyword>
<dbReference type="Gene3D" id="3.30.750.24">
    <property type="entry name" value="STAS domain"/>
    <property type="match status" value="1"/>
</dbReference>
<dbReference type="PROSITE" id="PS50801">
    <property type="entry name" value="STAS"/>
    <property type="match status" value="1"/>
</dbReference>
<dbReference type="Pfam" id="PF01740">
    <property type="entry name" value="STAS"/>
    <property type="match status" value="1"/>
</dbReference>
<keyword evidence="4" id="KW-1185">Reference proteome</keyword>
<dbReference type="Proteomes" id="UP000007519">
    <property type="component" value="Chromosome"/>
</dbReference>
<feature type="domain" description="STAS" evidence="2">
    <location>
        <begin position="170"/>
        <end position="281"/>
    </location>
</feature>
<evidence type="ECO:0000259" key="2">
    <source>
        <dbReference type="PROSITE" id="PS50801"/>
    </source>
</evidence>
<dbReference type="eggNOG" id="COG1366">
    <property type="taxonomic scope" value="Bacteria"/>
</dbReference>
<evidence type="ECO:0000313" key="4">
    <source>
        <dbReference type="Proteomes" id="UP000007519"/>
    </source>
</evidence>
<gene>
    <name evidence="3" type="ordered locus">SGRA_3651</name>
</gene>
<dbReference type="RefSeq" id="WP_015693962.1">
    <property type="nucleotide sequence ID" value="NC_016940.1"/>
</dbReference>
<dbReference type="InterPro" id="IPR002645">
    <property type="entry name" value="STAS_dom"/>
</dbReference>
<protein>
    <submittedName>
        <fullName evidence="3">Anti-anti-sigma regulatory factor</fullName>
    </submittedName>
</protein>
<sequence length="289" mass="32607">MQPSSSTYEQLYHYYKTTYFLTEEELEALQLAADKIPYKEKEVVFQGIIDWMEVSNLFPEITITASVAHKEAILTDLVGARLSANYIERHTEIRRNFLAAGVSLESFTQLLVRFHEGITQLFIKHNENALNLVLAYKKFSQIDLDILTKEYREKMTRDLEKQNEALRELSTPVAQIWENILLLPLVGFIDSKRSKDVMEAMLDNIADKQAKFFILDISGVAIVDTAVANHLIKMTKAARLMGAKCVISGISGTIAQTIVELGIAIDEIETTGSMKDALKWAIKESGSQL</sequence>